<dbReference type="NCBIfam" id="TIGR04219">
    <property type="entry name" value="OMP_w_GlyGly"/>
    <property type="match status" value="1"/>
</dbReference>
<dbReference type="InterPro" id="IPR026387">
    <property type="entry name" value="OMP_w_GlyGly"/>
</dbReference>
<organism evidence="1 2">
    <name type="scientific">marine gamma proteobacterium HTCC2143</name>
    <dbReference type="NCBI Taxonomy" id="247633"/>
    <lineage>
        <taxon>Bacteria</taxon>
        <taxon>Pseudomonadati</taxon>
        <taxon>Pseudomonadota</taxon>
        <taxon>Gammaproteobacteria</taxon>
        <taxon>Cellvibrionales</taxon>
        <taxon>Spongiibacteraceae</taxon>
        <taxon>BD1-7 clade</taxon>
    </lineage>
</organism>
<proteinExistence type="predicted"/>
<comment type="caution">
    <text evidence="1">The sequence shown here is derived from an EMBL/GenBank/DDBJ whole genome shotgun (WGS) entry which is preliminary data.</text>
</comment>
<evidence type="ECO:0008006" key="3">
    <source>
        <dbReference type="Google" id="ProtNLM"/>
    </source>
</evidence>
<evidence type="ECO:0000313" key="2">
    <source>
        <dbReference type="Proteomes" id="UP000004931"/>
    </source>
</evidence>
<protein>
    <recommendedName>
        <fullName evidence="3">TIGR04219 family outer membrane beta-barrel protein</fullName>
    </recommendedName>
</protein>
<name>A0YDJ1_9GAMM</name>
<dbReference type="Proteomes" id="UP000004931">
    <property type="component" value="Unassembled WGS sequence"/>
</dbReference>
<accession>A0YDJ1</accession>
<keyword evidence="2" id="KW-1185">Reference proteome</keyword>
<reference evidence="1 2" key="1">
    <citation type="journal article" date="2010" name="J. Bacteriol.">
        <title>Genome sequence of the oligotrophic marine Gammaproteobacterium HTCC2143, isolated from the Oregon Coast.</title>
        <authorList>
            <person name="Oh H.M."/>
            <person name="Kang I."/>
            <person name="Ferriera S."/>
            <person name="Giovannoni S.J."/>
            <person name="Cho J.C."/>
        </authorList>
    </citation>
    <scope>NUCLEOTIDE SEQUENCE [LARGE SCALE GENOMIC DNA]</scope>
    <source>
        <strain evidence="1 2">HTCC2143</strain>
    </source>
</reference>
<dbReference type="EMBL" id="AAVT01000004">
    <property type="protein sequence ID" value="EAW31294.1"/>
    <property type="molecule type" value="Genomic_DNA"/>
</dbReference>
<dbReference type="STRING" id="247633.GP2143_04198"/>
<dbReference type="eggNOG" id="COG3637">
    <property type="taxonomic scope" value="Bacteria"/>
</dbReference>
<sequence>MADTIGFEVGAYGWQQNFSGSVASDSIDVIDIEKDLGYDDETSNVFYALVEHPLPLIPNVRIQKTDLNLSATGSTDLNFGGITYTGAVRSSIDLSHTDFTLYYELLDNWVSLDVGLTARYIADGSVEITDIQAGSPTFGEKASFDADGVLPLLYVSARFELPLTGLYVGANINGLGVNDDSVIDYRINVGYETAIGFGVEAGFRSFELDYDDDDDKADLTIDGAYAGIFYHF</sequence>
<evidence type="ECO:0000313" key="1">
    <source>
        <dbReference type="EMBL" id="EAW31294.1"/>
    </source>
</evidence>
<dbReference type="AlphaFoldDB" id="A0YDJ1"/>
<gene>
    <name evidence="1" type="ORF">GP2143_04198</name>
</gene>